<evidence type="ECO:0000313" key="2">
    <source>
        <dbReference type="Proteomes" id="UP000734511"/>
    </source>
</evidence>
<comment type="caution">
    <text evidence="1">The sequence shown here is derived from an EMBL/GenBank/DDBJ whole genome shotgun (WGS) entry which is preliminary data.</text>
</comment>
<organism evidence="1 2">
    <name type="scientific">Actinacidiphila epipremni</name>
    <dbReference type="NCBI Taxonomy" id="2053013"/>
    <lineage>
        <taxon>Bacteria</taxon>
        <taxon>Bacillati</taxon>
        <taxon>Actinomycetota</taxon>
        <taxon>Actinomycetes</taxon>
        <taxon>Kitasatosporales</taxon>
        <taxon>Streptomycetaceae</taxon>
        <taxon>Actinacidiphila</taxon>
    </lineage>
</organism>
<gene>
    <name evidence="1" type="ORF">HCN08_03735</name>
</gene>
<keyword evidence="2" id="KW-1185">Reference proteome</keyword>
<protein>
    <submittedName>
        <fullName evidence="1">Uncharacterized protein</fullName>
    </submittedName>
</protein>
<accession>A0ABX0ZHA9</accession>
<dbReference type="Proteomes" id="UP000734511">
    <property type="component" value="Unassembled WGS sequence"/>
</dbReference>
<name>A0ABX0ZHA9_9ACTN</name>
<proteinExistence type="predicted"/>
<sequence>MKDRFTDLYPAGAADLPVAASLAVPRFPAAAERRNDTGVDAFYAERLLAAFRVPGTPDRIALVDKLFPHARFDAMWLAADDEPRTATTDMARAGLERVLSLGRDFVRYVRSPATAARYALGDAAVHLCFNYDRDTVDRDNAMFYDKRFHLHMNCWPERDLEGLSAQPYGSIADPVMRRRLIDPLAYLGARVLRDLTGPTVEGQPTEVEPDRVPGAPVGLAVRLAGWDALAGPVAAGVLRTLHRGAEQAYAEVRAAFVGSAEPSGVWQRPALLPEAEVRRRLAAIGWLGPDTAADLLTLRNALRDLGPGEIEAAREDPRRAVRSVTLAGLDYSVGMSQAPGPEDAPVLLTLQPRLLGDVGGAGLPPLRGLRAVRLDRRSGAVMTDGEIAERSAFLLGYLASLGLGDTAVPPGGRQA</sequence>
<reference evidence="1 2" key="1">
    <citation type="submission" date="2020-03" db="EMBL/GenBank/DDBJ databases">
        <title>WGS of actinomycetes isolated from Thailand.</title>
        <authorList>
            <person name="Thawai C."/>
        </authorList>
    </citation>
    <scope>NUCLEOTIDE SEQUENCE [LARGE SCALE GENOMIC DNA]</scope>
    <source>
        <strain evidence="1 2">PRB2-1</strain>
    </source>
</reference>
<dbReference type="RefSeq" id="WP_167981397.1">
    <property type="nucleotide sequence ID" value="NZ_JAATEJ010000002.1"/>
</dbReference>
<evidence type="ECO:0000313" key="1">
    <source>
        <dbReference type="EMBL" id="NJP42527.1"/>
    </source>
</evidence>
<dbReference type="EMBL" id="JAATEJ010000002">
    <property type="protein sequence ID" value="NJP42527.1"/>
    <property type="molecule type" value="Genomic_DNA"/>
</dbReference>